<evidence type="ECO:0000313" key="2">
    <source>
        <dbReference type="Proteomes" id="UP001165960"/>
    </source>
</evidence>
<reference evidence="1" key="1">
    <citation type="submission" date="2022-04" db="EMBL/GenBank/DDBJ databases">
        <title>Genome of the entomopathogenic fungus Entomophthora muscae.</title>
        <authorList>
            <person name="Elya C."/>
            <person name="Lovett B.R."/>
            <person name="Lee E."/>
            <person name="Macias A.M."/>
            <person name="Hajek A.E."/>
            <person name="De Bivort B.L."/>
            <person name="Kasson M.T."/>
            <person name="De Fine Licht H.H."/>
            <person name="Stajich J.E."/>
        </authorList>
    </citation>
    <scope>NUCLEOTIDE SEQUENCE</scope>
    <source>
        <strain evidence="1">Berkeley</strain>
    </source>
</reference>
<keyword evidence="2" id="KW-1185">Reference proteome</keyword>
<comment type="caution">
    <text evidence="1">The sequence shown here is derived from an EMBL/GenBank/DDBJ whole genome shotgun (WGS) entry which is preliminary data.</text>
</comment>
<name>A0ACC2RPA8_9FUNG</name>
<gene>
    <name evidence="1" type="ORF">DSO57_1039314</name>
</gene>
<accession>A0ACC2RPA8</accession>
<evidence type="ECO:0000313" key="1">
    <source>
        <dbReference type="EMBL" id="KAJ9051918.1"/>
    </source>
</evidence>
<protein>
    <submittedName>
        <fullName evidence="1">Uncharacterized protein</fullName>
    </submittedName>
</protein>
<dbReference type="Proteomes" id="UP001165960">
    <property type="component" value="Unassembled WGS sequence"/>
</dbReference>
<organism evidence="1 2">
    <name type="scientific">Entomophthora muscae</name>
    <dbReference type="NCBI Taxonomy" id="34485"/>
    <lineage>
        <taxon>Eukaryota</taxon>
        <taxon>Fungi</taxon>
        <taxon>Fungi incertae sedis</taxon>
        <taxon>Zoopagomycota</taxon>
        <taxon>Entomophthoromycotina</taxon>
        <taxon>Entomophthoromycetes</taxon>
        <taxon>Entomophthorales</taxon>
        <taxon>Entomophthoraceae</taxon>
        <taxon>Entomophthora</taxon>
    </lineage>
</organism>
<sequence length="172" mass="18722">MEDEHLLCTGPGTLLRLTVSDLKLTSNLSDEMFYTSALPIQACRSISQVPILVSGPNCGDVTLGNLSLAVGEGLNLLCKLSLSIEVVYWESNVYASSGDMQQVVLVSPSAFILVQIEQTQTMRQLAQSIPPPNAHDSWAGGSSCLKTNCLYSPQEELLPLFLGCCWQINEDW</sequence>
<dbReference type="EMBL" id="QTSX02007021">
    <property type="protein sequence ID" value="KAJ9051918.1"/>
    <property type="molecule type" value="Genomic_DNA"/>
</dbReference>
<proteinExistence type="predicted"/>